<feature type="region of interest" description="Disordered" evidence="1">
    <location>
        <begin position="138"/>
        <end position="198"/>
    </location>
</feature>
<feature type="compositionally biased region" description="Polar residues" evidence="1">
    <location>
        <begin position="223"/>
        <end position="250"/>
    </location>
</feature>
<feature type="compositionally biased region" description="Polar residues" evidence="1">
    <location>
        <begin position="185"/>
        <end position="198"/>
    </location>
</feature>
<feature type="compositionally biased region" description="Polar residues" evidence="1">
    <location>
        <begin position="276"/>
        <end position="301"/>
    </location>
</feature>
<dbReference type="STRING" id="121845.A0A3Q0IQY0"/>
<feature type="compositionally biased region" description="Polar residues" evidence="1">
    <location>
        <begin position="436"/>
        <end position="457"/>
    </location>
</feature>
<feature type="region of interest" description="Disordered" evidence="1">
    <location>
        <begin position="223"/>
        <end position="301"/>
    </location>
</feature>
<dbReference type="KEGG" id="dci:113466980"/>
<organism evidence="2 3">
    <name type="scientific">Diaphorina citri</name>
    <name type="common">Asian citrus psyllid</name>
    <dbReference type="NCBI Taxonomy" id="121845"/>
    <lineage>
        <taxon>Eukaryota</taxon>
        <taxon>Metazoa</taxon>
        <taxon>Ecdysozoa</taxon>
        <taxon>Arthropoda</taxon>
        <taxon>Hexapoda</taxon>
        <taxon>Insecta</taxon>
        <taxon>Pterygota</taxon>
        <taxon>Neoptera</taxon>
        <taxon>Paraneoptera</taxon>
        <taxon>Hemiptera</taxon>
        <taxon>Sternorrhyncha</taxon>
        <taxon>Psylloidea</taxon>
        <taxon>Psyllidae</taxon>
        <taxon>Diaphorininae</taxon>
        <taxon>Diaphorina</taxon>
    </lineage>
</organism>
<evidence type="ECO:0000313" key="2">
    <source>
        <dbReference type="Proteomes" id="UP000079169"/>
    </source>
</evidence>
<dbReference type="RefSeq" id="XP_026678662.1">
    <property type="nucleotide sequence ID" value="XM_026822861.1"/>
</dbReference>
<feature type="region of interest" description="Disordered" evidence="1">
    <location>
        <begin position="344"/>
        <end position="472"/>
    </location>
</feature>
<evidence type="ECO:0000313" key="3">
    <source>
        <dbReference type="RefSeq" id="XP_026678662.1"/>
    </source>
</evidence>
<accession>A0A3Q0IQY0</accession>
<feature type="compositionally biased region" description="Basic residues" evidence="1">
    <location>
        <begin position="170"/>
        <end position="184"/>
    </location>
</feature>
<protein>
    <submittedName>
        <fullName evidence="3">Vegetative cell wall protein gp1-like</fullName>
    </submittedName>
</protein>
<keyword evidence="2" id="KW-1185">Reference proteome</keyword>
<feature type="compositionally biased region" description="Low complexity" evidence="1">
    <location>
        <begin position="264"/>
        <end position="275"/>
    </location>
</feature>
<feature type="compositionally biased region" description="Low complexity" evidence="1">
    <location>
        <begin position="379"/>
        <end position="391"/>
    </location>
</feature>
<evidence type="ECO:0000256" key="1">
    <source>
        <dbReference type="SAM" id="MobiDB-lite"/>
    </source>
</evidence>
<feature type="compositionally biased region" description="Gly residues" evidence="1">
    <location>
        <begin position="366"/>
        <end position="378"/>
    </location>
</feature>
<dbReference type="GeneID" id="113466980"/>
<dbReference type="AlphaFoldDB" id="A0A3Q0IQY0"/>
<gene>
    <name evidence="3" type="primary">LOC113466980</name>
</gene>
<name>A0A3Q0IQY0_DIACI</name>
<sequence length="489" mass="52084">MSKTFSSGVSPWFIPLVPSTKSQDINAVLSEILSRDKRDILRQEYQVICNASSSRTAGDSLISKQRKHKRKSTLIPRIDNDALQSMAAANINAEEVKATGVELLNKGLLLEIHIPELSDLLTFIRHLDKDFGVYAKIKMPPPPKKERMKKSLPLSHYSSPGEVESAPDVKKKRMKTEKIKRPRQKASTSTPLPSISTVPFPSNLSHLPSYASSFPTVPAFPSNPANFPSNTQNFPEGSSNFSSNAQNFPPNASKFPPNDPSFPPNTSSFPTEPSNFPANASNFPTNAQNFPANPSDFPANSGNFVSNPANFPSNASFLSPPSFVSGPAYPIGLTAVAEAALMSAGLSPPSPTVNRKTVKAKTPGSAKGGGKVGAGKSPGGPKTPKAPTTKSGEARKSGGPNISSPAKPAKAGDPRKSVGSNTSSPAKPRQRKPRSAPSNSPGGSNVRGDSSSLTPQPATKKKKKNEKFEFCDLEDCLEPDGEFIVDRTK</sequence>
<dbReference type="Proteomes" id="UP000079169">
    <property type="component" value="Unplaced"/>
</dbReference>
<dbReference type="PaxDb" id="121845-A0A3Q0IQY0"/>
<proteinExistence type="predicted"/>
<reference evidence="3" key="1">
    <citation type="submission" date="2025-08" db="UniProtKB">
        <authorList>
            <consortium name="RefSeq"/>
        </authorList>
    </citation>
    <scope>IDENTIFICATION</scope>
</reference>